<dbReference type="AlphaFoldDB" id="A0A8T2SQW4"/>
<keyword evidence="6 8" id="KW-0472">Membrane</keyword>
<keyword evidence="12" id="KW-1185">Reference proteome</keyword>
<proteinExistence type="inferred from homology"/>
<dbReference type="InterPro" id="IPR025846">
    <property type="entry name" value="TBL_N"/>
</dbReference>
<dbReference type="PANTHER" id="PTHR32285:SF48">
    <property type="entry name" value="PROTEIN TRICHOME BIREFRINGENCE-LIKE 19"/>
    <property type="match status" value="1"/>
</dbReference>
<dbReference type="InterPro" id="IPR029962">
    <property type="entry name" value="TBL"/>
</dbReference>
<dbReference type="EMBL" id="CM035423">
    <property type="protein sequence ID" value="KAH7365587.1"/>
    <property type="molecule type" value="Genomic_DNA"/>
</dbReference>
<feature type="transmembrane region" description="Helical" evidence="8">
    <location>
        <begin position="32"/>
        <end position="51"/>
    </location>
</feature>
<evidence type="ECO:0000256" key="2">
    <source>
        <dbReference type="ARBA" id="ARBA00007727"/>
    </source>
</evidence>
<feature type="compositionally biased region" description="Basic and acidic residues" evidence="7">
    <location>
        <begin position="120"/>
        <end position="154"/>
    </location>
</feature>
<protein>
    <recommendedName>
        <fullName evidence="13">Trichome birefringence-like N-terminal domain-containing protein</fullName>
    </recommendedName>
</protein>
<dbReference type="OMA" id="WIITILM"/>
<dbReference type="OrthoDB" id="630188at2759"/>
<dbReference type="InterPro" id="IPR026057">
    <property type="entry name" value="TBL_C"/>
</dbReference>
<evidence type="ECO:0000256" key="4">
    <source>
        <dbReference type="ARBA" id="ARBA00022968"/>
    </source>
</evidence>
<dbReference type="Pfam" id="PF14416">
    <property type="entry name" value="PMR5N"/>
    <property type="match status" value="1"/>
</dbReference>
<name>A0A8T2SQW4_CERRI</name>
<sequence>MKDYSASSRRLQDSSKQHAHSFLLSFNGNSSFLFYIWIITILMLSSLWLAFRPYQNTDLLLADTINYSNDMLHSVASRVKIDFTRYDTFKDFKSSNHLANEFDEVKETRKSAAADGITANEERIPTDGEIHGHTISDKRTSSTLLHDEDSESKLPYDIGAPDESTLSTNRSPSENDAFEGAVNHSFGHKKDDASRVSMTEHMATVVAKNIVGTIEINDSSVPADRQCEVWRGEWVPDKSPPLYTNSTCAYIHPPRNCMLNGRPDRGYLYWRWKPSECELPRFNASYFLEMLRGQKLAFVGDSLARDHGESLACALIQVENAEKHEWQLKWYFPSYNFTLAILWSPFLVQHSMDQSDLAILHLDVPDKEWTAQLNDFDIAIFSTGYWHFRRSVYYTNNATLGWSEHAEANVTKIDVFTEFRMTMETVLRYIATEYRGVAMIRTVTVDHFEHGVWDAGGICNRTRPYASKDVAVPEKNARMNEIQIEEFMKAMALVDSGSPRFLLLNVTQSSFLRPDGHPGLYRNHVGDTPHDCLHWCLPGPVDMWNQLVMYTLQPIYTGRRNSV</sequence>
<feature type="compositionally biased region" description="Polar residues" evidence="7">
    <location>
        <begin position="164"/>
        <end position="174"/>
    </location>
</feature>
<evidence type="ECO:0000256" key="7">
    <source>
        <dbReference type="SAM" id="MobiDB-lite"/>
    </source>
</evidence>
<evidence type="ECO:0000256" key="1">
    <source>
        <dbReference type="ARBA" id="ARBA00004167"/>
    </source>
</evidence>
<keyword evidence="5 8" id="KW-1133">Transmembrane helix</keyword>
<comment type="similarity">
    <text evidence="2">Belongs to the PC-esterase family. TBL subfamily.</text>
</comment>
<feature type="domain" description="Trichome birefringence-like C-terminal" evidence="9">
    <location>
        <begin position="279"/>
        <end position="549"/>
    </location>
</feature>
<evidence type="ECO:0000256" key="3">
    <source>
        <dbReference type="ARBA" id="ARBA00022692"/>
    </source>
</evidence>
<feature type="domain" description="Trichome birefringence-like N-terminal" evidence="10">
    <location>
        <begin position="226"/>
        <end position="278"/>
    </location>
</feature>
<comment type="subcellular location">
    <subcellularLocation>
        <location evidence="1">Membrane</location>
        <topology evidence="1">Single-pass membrane protein</topology>
    </subcellularLocation>
</comment>
<accession>A0A8T2SQW4</accession>
<reference evidence="11" key="1">
    <citation type="submission" date="2021-08" db="EMBL/GenBank/DDBJ databases">
        <title>WGS assembly of Ceratopteris richardii.</title>
        <authorList>
            <person name="Marchant D.B."/>
            <person name="Chen G."/>
            <person name="Jenkins J."/>
            <person name="Shu S."/>
            <person name="Leebens-Mack J."/>
            <person name="Grimwood J."/>
            <person name="Schmutz J."/>
            <person name="Soltis P."/>
            <person name="Soltis D."/>
            <person name="Chen Z.-H."/>
        </authorList>
    </citation>
    <scope>NUCLEOTIDE SEQUENCE</scope>
    <source>
        <strain evidence="11">Whitten #5841</strain>
        <tissue evidence="11">Leaf</tissue>
    </source>
</reference>
<feature type="region of interest" description="Disordered" evidence="7">
    <location>
        <begin position="113"/>
        <end position="186"/>
    </location>
</feature>
<comment type="caution">
    <text evidence="11">The sequence shown here is derived from an EMBL/GenBank/DDBJ whole genome shotgun (WGS) entry which is preliminary data.</text>
</comment>
<dbReference type="GO" id="GO:0016413">
    <property type="term" value="F:O-acetyltransferase activity"/>
    <property type="evidence" value="ECO:0007669"/>
    <property type="project" value="InterPro"/>
</dbReference>
<evidence type="ECO:0000313" key="12">
    <source>
        <dbReference type="Proteomes" id="UP000825935"/>
    </source>
</evidence>
<evidence type="ECO:0000313" key="11">
    <source>
        <dbReference type="EMBL" id="KAH7365587.1"/>
    </source>
</evidence>
<dbReference type="PANTHER" id="PTHR32285">
    <property type="entry name" value="PROTEIN TRICHOME BIREFRINGENCE-LIKE 9-RELATED"/>
    <property type="match status" value="1"/>
</dbReference>
<evidence type="ECO:0008006" key="13">
    <source>
        <dbReference type="Google" id="ProtNLM"/>
    </source>
</evidence>
<evidence type="ECO:0000256" key="6">
    <source>
        <dbReference type="ARBA" id="ARBA00023136"/>
    </source>
</evidence>
<evidence type="ECO:0000256" key="8">
    <source>
        <dbReference type="SAM" id="Phobius"/>
    </source>
</evidence>
<dbReference type="GO" id="GO:0016020">
    <property type="term" value="C:membrane"/>
    <property type="evidence" value="ECO:0007669"/>
    <property type="project" value="UniProtKB-SubCell"/>
</dbReference>
<dbReference type="Proteomes" id="UP000825935">
    <property type="component" value="Chromosome 18"/>
</dbReference>
<dbReference type="Pfam" id="PF13839">
    <property type="entry name" value="PC-Esterase"/>
    <property type="match status" value="1"/>
</dbReference>
<evidence type="ECO:0000259" key="10">
    <source>
        <dbReference type="Pfam" id="PF14416"/>
    </source>
</evidence>
<evidence type="ECO:0000256" key="5">
    <source>
        <dbReference type="ARBA" id="ARBA00022989"/>
    </source>
</evidence>
<keyword evidence="3 8" id="KW-0812">Transmembrane</keyword>
<gene>
    <name evidence="11" type="ORF">KP509_18G036100</name>
</gene>
<dbReference type="GO" id="GO:0005794">
    <property type="term" value="C:Golgi apparatus"/>
    <property type="evidence" value="ECO:0007669"/>
    <property type="project" value="TreeGrafter"/>
</dbReference>
<keyword evidence="4" id="KW-0735">Signal-anchor</keyword>
<evidence type="ECO:0000259" key="9">
    <source>
        <dbReference type="Pfam" id="PF13839"/>
    </source>
</evidence>
<organism evidence="11 12">
    <name type="scientific">Ceratopteris richardii</name>
    <name type="common">Triangle waterfern</name>
    <dbReference type="NCBI Taxonomy" id="49495"/>
    <lineage>
        <taxon>Eukaryota</taxon>
        <taxon>Viridiplantae</taxon>
        <taxon>Streptophyta</taxon>
        <taxon>Embryophyta</taxon>
        <taxon>Tracheophyta</taxon>
        <taxon>Polypodiopsida</taxon>
        <taxon>Polypodiidae</taxon>
        <taxon>Polypodiales</taxon>
        <taxon>Pteridineae</taxon>
        <taxon>Pteridaceae</taxon>
        <taxon>Parkerioideae</taxon>
        <taxon>Ceratopteris</taxon>
    </lineage>
</organism>